<dbReference type="PANTHER" id="PTHR13140:SF498">
    <property type="entry name" value="DACHS, ISOFORM E"/>
    <property type="match status" value="1"/>
</dbReference>
<dbReference type="EnsemblMetazoa" id="Aqu2.1.38557_001">
    <property type="protein sequence ID" value="Aqu2.1.38557_001"/>
    <property type="gene ID" value="Aqu2.1.38557"/>
</dbReference>
<evidence type="ECO:0000313" key="9">
    <source>
        <dbReference type="EnsemblMetazoa" id="Aqu2.1.38557_001"/>
    </source>
</evidence>
<keyword evidence="4 6" id="KW-0505">Motor protein</keyword>
<comment type="similarity">
    <text evidence="6">Belongs to the TRAFAC class myosin-kinesin ATPase superfamily. Myosin family.</text>
</comment>
<keyword evidence="1 6" id="KW-0547">Nucleotide-binding</keyword>
<dbReference type="InterPro" id="IPR027417">
    <property type="entry name" value="P-loop_NTPase"/>
</dbReference>
<feature type="region of interest" description="Disordered" evidence="7">
    <location>
        <begin position="1"/>
        <end position="22"/>
    </location>
</feature>
<sequence length="901" mass="101596">MALKNASSSTSTPPVGSIGTSSEDLIRLSGPLTQEAIIRQLHENFMEGRCYTWIGPILLCVNAFENPSSSMMATLQSVGEKVLEELSQSRRSRSIIFSGMSGSGKSFTADRLIVKMFSNSMKSDWLQDIRKYWQVSSVVLKALGTAGTQANKDASRIGRLVEFHYQGMQITRLKVNCYFLDQTRLVNPPQNEQNYHIFYQILAGLTSEERSKFHFHHVDSRSLHYLSQAADPPDSPQQLQNHFEAWKSSLAQLGIPLHDVMKVLVAILLLGNILFYEAKNQELSVQGIDELKTIAGLLGVHHHVLQKGLTQRTYLSHHGAVKSNCSAAGANSARDALAKSLYIRTSVAIMRRINTLLKGAGAHSPQKPLRNGSRFSHQLSESSQSSSQVENVVSILDLFGFERNESNSLEQLCINWTSEKLQHFYMQTVFHDTLNNCKKENVDPLFEKDVHDCFPCIEVIGNNNSGILKELNQETVSPLVTSEDVRVRMRQKFGHYNCFTPCAGSSSLFAIKHYCGEVSYDTYNILNANADSLADDIVAVFSTKDCKFGFVAHLFASESKDLLSDGSPKGQMSRITPSSLQHSSQMDSRQPSAFVQDFQAHLDDVLSVLKKTKPYFIRCIKSNSSQTPGHFDREVVGQQIKDMAIFETVDLIQGGYYHSMIYKEFVRRYQMIAPKALTRLRSKWHEMTEDLLTAFAYILQNESITEDMWALGQTKVFLMDELRQHLEKLRQQMRARSAIKIQRFIRSNLFNRYQRASINSSPLTPRLERDLSPSPPPPPIPDRQRNGLPPVAPVPIVSSVGVSSRNYTIVGNYKIAFPQWRVMKFKYPENGQASLYPGDQVFVLGRSQKRGYLIVEHGEFHLHIPHYFTELRLAPPTSQSPIPQNIPPSSPLLHNPSYSQL</sequence>
<dbReference type="GO" id="GO:0003774">
    <property type="term" value="F:cytoskeletal motor activity"/>
    <property type="evidence" value="ECO:0007669"/>
    <property type="project" value="UniProtKB-UniRule"/>
</dbReference>
<dbReference type="Gene3D" id="1.20.5.4820">
    <property type="match status" value="1"/>
</dbReference>
<protein>
    <recommendedName>
        <fullName evidence="8">Myosin motor domain-containing protein</fullName>
    </recommendedName>
</protein>
<reference evidence="9" key="2">
    <citation type="submission" date="2017-05" db="UniProtKB">
        <authorList>
            <consortium name="EnsemblMetazoa"/>
        </authorList>
    </citation>
    <scope>IDENTIFICATION</scope>
</reference>
<keyword evidence="10" id="KW-1185">Reference proteome</keyword>
<dbReference type="eggNOG" id="KOG0160">
    <property type="taxonomic scope" value="Eukaryota"/>
</dbReference>
<keyword evidence="3 6" id="KW-0518">Myosin</keyword>
<feature type="region of interest" description="Disordered" evidence="7">
    <location>
        <begin position="360"/>
        <end position="383"/>
    </location>
</feature>
<dbReference type="EnsemblMetazoa" id="XM_019993700.1">
    <property type="protein sequence ID" value="XP_019849259.1"/>
    <property type="gene ID" value="LOC100640531"/>
</dbReference>
<evidence type="ECO:0000259" key="8">
    <source>
        <dbReference type="PROSITE" id="PS51456"/>
    </source>
</evidence>
<evidence type="ECO:0000256" key="1">
    <source>
        <dbReference type="ARBA" id="ARBA00022741"/>
    </source>
</evidence>
<dbReference type="PROSITE" id="PS51456">
    <property type="entry name" value="MYOSIN_MOTOR"/>
    <property type="match status" value="1"/>
</dbReference>
<dbReference type="Pfam" id="PF00063">
    <property type="entry name" value="Myosin_head"/>
    <property type="match status" value="2"/>
</dbReference>
<keyword evidence="5 6" id="KW-0009">Actin-binding</keyword>
<dbReference type="Gene3D" id="3.40.850.10">
    <property type="entry name" value="Kinesin motor domain"/>
    <property type="match status" value="1"/>
</dbReference>
<keyword evidence="2 6" id="KW-0067">ATP-binding</keyword>
<feature type="region of interest" description="Disordered" evidence="7">
    <location>
        <begin position="761"/>
        <end position="788"/>
    </location>
</feature>
<evidence type="ECO:0000256" key="5">
    <source>
        <dbReference type="ARBA" id="ARBA00023203"/>
    </source>
</evidence>
<dbReference type="GO" id="GO:0005737">
    <property type="term" value="C:cytoplasm"/>
    <property type="evidence" value="ECO:0007669"/>
    <property type="project" value="TreeGrafter"/>
</dbReference>
<proteinExistence type="inferred from homology"/>
<reference evidence="10" key="1">
    <citation type="journal article" date="2010" name="Nature">
        <title>The Amphimedon queenslandica genome and the evolution of animal complexity.</title>
        <authorList>
            <person name="Srivastava M."/>
            <person name="Simakov O."/>
            <person name="Chapman J."/>
            <person name="Fahey B."/>
            <person name="Gauthier M.E."/>
            <person name="Mitros T."/>
            <person name="Richards G.S."/>
            <person name="Conaco C."/>
            <person name="Dacre M."/>
            <person name="Hellsten U."/>
            <person name="Larroux C."/>
            <person name="Putnam N.H."/>
            <person name="Stanke M."/>
            <person name="Adamska M."/>
            <person name="Darling A."/>
            <person name="Degnan S.M."/>
            <person name="Oakley T.H."/>
            <person name="Plachetzki D.C."/>
            <person name="Zhai Y."/>
            <person name="Adamski M."/>
            <person name="Calcino A."/>
            <person name="Cummins S.F."/>
            <person name="Goodstein D.M."/>
            <person name="Harris C."/>
            <person name="Jackson D.J."/>
            <person name="Leys S.P."/>
            <person name="Shu S."/>
            <person name="Woodcroft B.J."/>
            <person name="Vervoort M."/>
            <person name="Kosik K.S."/>
            <person name="Manning G."/>
            <person name="Degnan B.M."/>
            <person name="Rokhsar D.S."/>
        </authorList>
    </citation>
    <scope>NUCLEOTIDE SEQUENCE [LARGE SCALE GENOMIC DNA]</scope>
</reference>
<evidence type="ECO:0000256" key="7">
    <source>
        <dbReference type="SAM" id="MobiDB-lite"/>
    </source>
</evidence>
<dbReference type="InParanoid" id="A0A1X7VGD5"/>
<dbReference type="InterPro" id="IPR036961">
    <property type="entry name" value="Kinesin_motor_dom_sf"/>
</dbReference>
<feature type="region of interest" description="Disordered" evidence="7">
    <location>
        <begin position="876"/>
        <end position="901"/>
    </location>
</feature>
<dbReference type="Gene3D" id="1.10.10.820">
    <property type="match status" value="1"/>
</dbReference>
<feature type="region of interest" description="Actin-binding" evidence="6">
    <location>
        <begin position="602"/>
        <end position="624"/>
    </location>
</feature>
<dbReference type="GO" id="GO:0005524">
    <property type="term" value="F:ATP binding"/>
    <property type="evidence" value="ECO:0007669"/>
    <property type="project" value="UniProtKB-UniRule"/>
</dbReference>
<dbReference type="GO" id="GO:0007015">
    <property type="term" value="P:actin filament organization"/>
    <property type="evidence" value="ECO:0007669"/>
    <property type="project" value="TreeGrafter"/>
</dbReference>
<dbReference type="Gene3D" id="1.20.120.720">
    <property type="entry name" value="Myosin VI head, motor domain, U50 subdomain"/>
    <property type="match status" value="1"/>
</dbReference>
<evidence type="ECO:0000256" key="3">
    <source>
        <dbReference type="ARBA" id="ARBA00023123"/>
    </source>
</evidence>
<dbReference type="OrthoDB" id="370884at2759"/>
<organism evidence="9">
    <name type="scientific">Amphimedon queenslandica</name>
    <name type="common">Sponge</name>
    <dbReference type="NCBI Taxonomy" id="400682"/>
    <lineage>
        <taxon>Eukaryota</taxon>
        <taxon>Metazoa</taxon>
        <taxon>Porifera</taxon>
        <taxon>Demospongiae</taxon>
        <taxon>Heteroscleromorpha</taxon>
        <taxon>Haplosclerida</taxon>
        <taxon>Niphatidae</taxon>
        <taxon>Amphimedon</taxon>
    </lineage>
</organism>
<feature type="region of interest" description="Disordered" evidence="7">
    <location>
        <begin position="562"/>
        <end position="586"/>
    </location>
</feature>
<dbReference type="SMART" id="SM00242">
    <property type="entry name" value="MYSc"/>
    <property type="match status" value="1"/>
</dbReference>
<dbReference type="PRINTS" id="PR00193">
    <property type="entry name" value="MYOSINHEAVY"/>
</dbReference>
<name>A0A1X7VGD5_AMPQE</name>
<evidence type="ECO:0000256" key="2">
    <source>
        <dbReference type="ARBA" id="ARBA00022840"/>
    </source>
</evidence>
<gene>
    <name evidence="9" type="primary">100640531</name>
</gene>
<dbReference type="Proteomes" id="UP000007879">
    <property type="component" value="Unassembled WGS sequence"/>
</dbReference>
<dbReference type="PANTHER" id="PTHR13140">
    <property type="entry name" value="MYOSIN"/>
    <property type="match status" value="1"/>
</dbReference>
<dbReference type="GO" id="GO:0051015">
    <property type="term" value="F:actin filament binding"/>
    <property type="evidence" value="ECO:0007669"/>
    <property type="project" value="TreeGrafter"/>
</dbReference>
<dbReference type="GO" id="GO:0016459">
    <property type="term" value="C:myosin complex"/>
    <property type="evidence" value="ECO:0007669"/>
    <property type="project" value="UniProtKB-KW"/>
</dbReference>
<feature type="domain" description="Myosin motor" evidence="8">
    <location>
        <begin position="21"/>
        <end position="731"/>
    </location>
</feature>
<accession>A0A1X7VGD5</accession>
<dbReference type="KEGG" id="aqu:100640531"/>
<evidence type="ECO:0000256" key="6">
    <source>
        <dbReference type="PROSITE-ProRule" id="PRU00782"/>
    </source>
</evidence>
<feature type="binding site" evidence="6">
    <location>
        <begin position="99"/>
        <end position="106"/>
    </location>
    <ligand>
        <name>ATP</name>
        <dbReference type="ChEBI" id="CHEBI:30616"/>
    </ligand>
</feature>
<dbReference type="InterPro" id="IPR001609">
    <property type="entry name" value="Myosin_head_motor_dom-like"/>
</dbReference>
<dbReference type="STRING" id="400682.A0A1X7VGD5"/>
<dbReference type="Gene3D" id="1.20.58.530">
    <property type="match status" value="1"/>
</dbReference>
<evidence type="ECO:0000256" key="4">
    <source>
        <dbReference type="ARBA" id="ARBA00023175"/>
    </source>
</evidence>
<evidence type="ECO:0000313" key="10">
    <source>
        <dbReference type="Proteomes" id="UP000007879"/>
    </source>
</evidence>
<feature type="compositionally biased region" description="Polar residues" evidence="7">
    <location>
        <begin position="573"/>
        <end position="586"/>
    </location>
</feature>
<dbReference type="SUPFAM" id="SSF52540">
    <property type="entry name" value="P-loop containing nucleoside triphosphate hydrolases"/>
    <property type="match status" value="1"/>
</dbReference>
<dbReference type="AlphaFoldDB" id="A0A1X7VGD5"/>
<dbReference type="GO" id="GO:0016020">
    <property type="term" value="C:membrane"/>
    <property type="evidence" value="ECO:0007669"/>
    <property type="project" value="TreeGrafter"/>
</dbReference>